<evidence type="ECO:0000256" key="2">
    <source>
        <dbReference type="SAM" id="Phobius"/>
    </source>
</evidence>
<accession>A0A6G7XCV8</accession>
<keyword evidence="4" id="KW-1185">Reference proteome</keyword>
<sequence>MINVTEPQVWTLIGVLGAALFGMITLIVHLTTRTLSSQIEGLRTEMVLRFEAVDSKFDRVEEKFDRVEEKFDQMGERFERLEGRVGLIEVRMGKLDSRVHDIDRDVQAISRNVFPESTSS</sequence>
<organism evidence="3 4">
    <name type="scientific">Leucobacter viscericola</name>
    <dbReference type="NCBI Taxonomy" id="2714935"/>
    <lineage>
        <taxon>Bacteria</taxon>
        <taxon>Bacillati</taxon>
        <taxon>Actinomycetota</taxon>
        <taxon>Actinomycetes</taxon>
        <taxon>Micrococcales</taxon>
        <taxon>Microbacteriaceae</taxon>
        <taxon>Leucobacter</taxon>
    </lineage>
</organism>
<gene>
    <name evidence="3" type="ORF">G7068_03120</name>
</gene>
<evidence type="ECO:0000256" key="1">
    <source>
        <dbReference type="SAM" id="Coils"/>
    </source>
</evidence>
<evidence type="ECO:0000313" key="4">
    <source>
        <dbReference type="Proteomes" id="UP000502677"/>
    </source>
</evidence>
<feature type="transmembrane region" description="Helical" evidence="2">
    <location>
        <begin position="12"/>
        <end position="30"/>
    </location>
</feature>
<keyword evidence="1" id="KW-0175">Coiled coil</keyword>
<feature type="coiled-coil region" evidence="1">
    <location>
        <begin position="50"/>
        <end position="84"/>
    </location>
</feature>
<dbReference type="KEGG" id="lvi:G7068_03120"/>
<dbReference type="RefSeq" id="WP_166288724.1">
    <property type="nucleotide sequence ID" value="NZ_CP049863.1"/>
</dbReference>
<name>A0A6G7XCV8_9MICO</name>
<reference evidence="3 4" key="1">
    <citation type="submission" date="2020-03" db="EMBL/GenBank/DDBJ databases">
        <title>Leucobacter sp. nov., isolated from beetles.</title>
        <authorList>
            <person name="Hyun D.-W."/>
            <person name="Bae J.-W."/>
        </authorList>
    </citation>
    <scope>NUCLEOTIDE SEQUENCE [LARGE SCALE GENOMIC DNA]</scope>
    <source>
        <strain evidence="3 4">HDW9C</strain>
    </source>
</reference>
<evidence type="ECO:0000313" key="3">
    <source>
        <dbReference type="EMBL" id="QIK62306.1"/>
    </source>
</evidence>
<dbReference type="Proteomes" id="UP000502677">
    <property type="component" value="Chromosome"/>
</dbReference>
<dbReference type="AlphaFoldDB" id="A0A6G7XCV8"/>
<dbReference type="Gene3D" id="1.20.1270.70">
    <property type="entry name" value="Designed single chain three-helix bundle"/>
    <property type="match status" value="1"/>
</dbReference>
<keyword evidence="2" id="KW-0812">Transmembrane</keyword>
<dbReference type="EMBL" id="CP049863">
    <property type="protein sequence ID" value="QIK62306.1"/>
    <property type="molecule type" value="Genomic_DNA"/>
</dbReference>
<protein>
    <submittedName>
        <fullName evidence="3">Uncharacterized protein</fullName>
    </submittedName>
</protein>
<keyword evidence="2" id="KW-1133">Transmembrane helix</keyword>
<keyword evidence="2" id="KW-0472">Membrane</keyword>
<dbReference type="SUPFAM" id="SSF57997">
    <property type="entry name" value="Tropomyosin"/>
    <property type="match status" value="1"/>
</dbReference>
<proteinExistence type="predicted"/>